<dbReference type="InterPro" id="IPR033693">
    <property type="entry name" value="PGPEP1_Glu_AS"/>
</dbReference>
<protein>
    <recommendedName>
        <fullName evidence="9">Pyrrolidone-carboxylate peptidase</fullName>
        <ecNumber evidence="9">3.4.19.3</ecNumber>
    </recommendedName>
    <alternativeName>
        <fullName evidence="9">5-oxoprolyl-peptidase</fullName>
    </alternativeName>
    <alternativeName>
        <fullName evidence="9">Pyroglutamyl-peptidase I</fullName>
        <shortName evidence="9">PGP-I</shortName>
        <shortName evidence="9">Pyrase</shortName>
    </alternativeName>
</protein>
<proteinExistence type="inferred from homology"/>
<dbReference type="STRING" id="392015.SAMN05421543_101103"/>
<keyword evidence="13" id="KW-1185">Reference proteome</keyword>
<comment type="function">
    <text evidence="2 9">Removes 5-oxoproline from various penultimate amino acid residues except L-proline.</text>
</comment>
<reference evidence="13" key="1">
    <citation type="submission" date="2016-10" db="EMBL/GenBank/DDBJ databases">
        <authorList>
            <person name="Varghese N."/>
        </authorList>
    </citation>
    <scope>NUCLEOTIDE SEQUENCE [LARGE SCALE GENOMIC DNA]</scope>
    <source>
        <strain evidence="13">DSM 17980</strain>
    </source>
</reference>
<dbReference type="HAMAP" id="MF_00417">
    <property type="entry name" value="Pyrrolid_peptidase"/>
    <property type="match status" value="1"/>
</dbReference>
<accession>A0A1I7F7P6</accession>
<dbReference type="PRINTS" id="PR00706">
    <property type="entry name" value="PYROGLUPTASE"/>
</dbReference>
<dbReference type="SUPFAM" id="SSF53182">
    <property type="entry name" value="Pyrrolidone carboxyl peptidase (pyroglutamate aminopeptidase)"/>
    <property type="match status" value="1"/>
</dbReference>
<dbReference type="OrthoDB" id="9779738at2"/>
<keyword evidence="7 9" id="KW-0378">Hydrolase</keyword>
<keyword evidence="8 9" id="KW-0788">Thiol protease</keyword>
<dbReference type="Pfam" id="PF01470">
    <property type="entry name" value="Peptidase_C15"/>
    <property type="match status" value="1"/>
</dbReference>
<feature type="active site" evidence="9">
    <location>
        <position position="169"/>
    </location>
</feature>
<evidence type="ECO:0000256" key="2">
    <source>
        <dbReference type="ARBA" id="ARBA00002280"/>
    </source>
</evidence>
<evidence type="ECO:0000256" key="4">
    <source>
        <dbReference type="ARBA" id="ARBA00006641"/>
    </source>
</evidence>
<evidence type="ECO:0000313" key="13">
    <source>
        <dbReference type="Proteomes" id="UP000183508"/>
    </source>
</evidence>
<dbReference type="NCBIfam" id="TIGR00504">
    <property type="entry name" value="pyro_pdase"/>
    <property type="match status" value="1"/>
</dbReference>
<gene>
    <name evidence="9" type="primary">pcp</name>
    <name evidence="12" type="ORF">SAMN05421543_101103</name>
</gene>
<evidence type="ECO:0000256" key="3">
    <source>
        <dbReference type="ARBA" id="ARBA00004496"/>
    </source>
</evidence>
<dbReference type="PROSITE" id="PS01334">
    <property type="entry name" value="PYRASE_CYS"/>
    <property type="match status" value="1"/>
</dbReference>
<evidence type="ECO:0000256" key="6">
    <source>
        <dbReference type="ARBA" id="ARBA00022670"/>
    </source>
</evidence>
<evidence type="ECO:0000256" key="10">
    <source>
        <dbReference type="PROSITE-ProRule" id="PRU10076"/>
    </source>
</evidence>
<evidence type="ECO:0000256" key="9">
    <source>
        <dbReference type="HAMAP-Rule" id="MF_00417"/>
    </source>
</evidence>
<dbReference type="EC" id="3.4.19.3" evidence="9"/>
<dbReference type="RefSeq" id="WP_074948546.1">
    <property type="nucleotide sequence ID" value="NZ_FPBV01000001.1"/>
</dbReference>
<dbReference type="GO" id="GO:0006508">
    <property type="term" value="P:proteolysis"/>
    <property type="evidence" value="ECO:0007669"/>
    <property type="project" value="UniProtKB-KW"/>
</dbReference>
<dbReference type="InterPro" id="IPR016125">
    <property type="entry name" value="Peptidase_C15-like"/>
</dbReference>
<dbReference type="NCBIfam" id="NF009676">
    <property type="entry name" value="PRK13197.1"/>
    <property type="match status" value="1"/>
</dbReference>
<comment type="subcellular location">
    <subcellularLocation>
        <location evidence="3 9">Cytoplasm</location>
    </subcellularLocation>
</comment>
<dbReference type="InterPro" id="IPR000816">
    <property type="entry name" value="Peptidase_C15"/>
</dbReference>
<dbReference type="PANTHER" id="PTHR23402">
    <property type="entry name" value="PROTEASE FAMILY C15 PYROGLUTAMYL-PEPTIDASE I-RELATED"/>
    <property type="match status" value="1"/>
</dbReference>
<name>A0A1I7F7P6_9BACL</name>
<keyword evidence="5 9" id="KW-0963">Cytoplasm</keyword>
<dbReference type="InterPro" id="IPR036440">
    <property type="entry name" value="Peptidase_C15-like_sf"/>
</dbReference>
<comment type="catalytic activity">
    <reaction evidence="1 9 10">
        <text>Release of an N-terminal pyroglutamyl group from a polypeptide, the second amino acid generally not being Pro.</text>
        <dbReference type="EC" id="3.4.19.3"/>
    </reaction>
</comment>
<dbReference type="AlphaFoldDB" id="A0A1I7F7P6"/>
<feature type="active site" evidence="9 10">
    <location>
        <position position="82"/>
    </location>
</feature>
<organism evidence="12 13">
    <name type="scientific">Alicyclobacillus macrosporangiidus</name>
    <dbReference type="NCBI Taxonomy" id="392015"/>
    <lineage>
        <taxon>Bacteria</taxon>
        <taxon>Bacillati</taxon>
        <taxon>Bacillota</taxon>
        <taxon>Bacilli</taxon>
        <taxon>Bacillales</taxon>
        <taxon>Alicyclobacillaceae</taxon>
        <taxon>Alicyclobacillus</taxon>
    </lineage>
</organism>
<dbReference type="PROSITE" id="PS01333">
    <property type="entry name" value="PYRASE_GLU"/>
    <property type="match status" value="1"/>
</dbReference>
<comment type="similarity">
    <text evidence="4 9">Belongs to the peptidase C15 family.</text>
</comment>
<evidence type="ECO:0000256" key="5">
    <source>
        <dbReference type="ARBA" id="ARBA00022490"/>
    </source>
</evidence>
<evidence type="ECO:0000256" key="1">
    <source>
        <dbReference type="ARBA" id="ARBA00001770"/>
    </source>
</evidence>
<evidence type="ECO:0000256" key="8">
    <source>
        <dbReference type="ARBA" id="ARBA00022807"/>
    </source>
</evidence>
<dbReference type="GO" id="GO:0016920">
    <property type="term" value="F:pyroglutamyl-peptidase activity"/>
    <property type="evidence" value="ECO:0007669"/>
    <property type="project" value="UniProtKB-UniRule"/>
</dbReference>
<dbReference type="InterPro" id="IPR029762">
    <property type="entry name" value="PGP-I_bact-type"/>
</dbReference>
<dbReference type="InterPro" id="IPR033694">
    <property type="entry name" value="PGPEP1_Cys_AS"/>
</dbReference>
<keyword evidence="6 9" id="KW-0645">Protease</keyword>
<dbReference type="CDD" id="cd00501">
    <property type="entry name" value="Peptidase_C15"/>
    <property type="match status" value="1"/>
</dbReference>
<dbReference type="FunFam" id="3.40.630.20:FF:000001">
    <property type="entry name" value="Pyrrolidone-carboxylate peptidase"/>
    <property type="match status" value="1"/>
</dbReference>
<evidence type="ECO:0000313" key="12">
    <source>
        <dbReference type="EMBL" id="SFU32228.1"/>
    </source>
</evidence>
<evidence type="ECO:0000256" key="7">
    <source>
        <dbReference type="ARBA" id="ARBA00022801"/>
    </source>
</evidence>
<feature type="active site" evidence="9 11">
    <location>
        <position position="145"/>
    </location>
</feature>
<comment type="subunit">
    <text evidence="9">Homotetramer.</text>
</comment>
<evidence type="ECO:0000256" key="11">
    <source>
        <dbReference type="PROSITE-ProRule" id="PRU10077"/>
    </source>
</evidence>
<sequence>MDKRVLMTGFDPFGGETVNPAWEAVHRLDGRALQGGWTIVSQQVPTVFDRSIAVLREAMGRVRPQVVICVGQAGGRAQITPERVAINVNDARIPDNAGQQPIDTPVVPGGPAAYFTKLPIKRIVAALREAGIPAAVSNTAGTYVCNHIFYGLMHLIATEHPQVQGGFVHIPYLPEQVAGKTEPSMALDLIVRGLELVAAVAAAASDAGGEADLAVTAGQEC</sequence>
<dbReference type="EMBL" id="FPBV01000001">
    <property type="protein sequence ID" value="SFU32228.1"/>
    <property type="molecule type" value="Genomic_DNA"/>
</dbReference>
<dbReference type="PIRSF" id="PIRSF015592">
    <property type="entry name" value="Prld-crbxl_pptds"/>
    <property type="match status" value="1"/>
</dbReference>
<dbReference type="Proteomes" id="UP000183508">
    <property type="component" value="Unassembled WGS sequence"/>
</dbReference>
<dbReference type="PANTHER" id="PTHR23402:SF1">
    <property type="entry name" value="PYROGLUTAMYL-PEPTIDASE I"/>
    <property type="match status" value="1"/>
</dbReference>
<dbReference type="GO" id="GO:0005829">
    <property type="term" value="C:cytosol"/>
    <property type="evidence" value="ECO:0007669"/>
    <property type="project" value="InterPro"/>
</dbReference>
<dbReference type="Gene3D" id="3.40.630.20">
    <property type="entry name" value="Peptidase C15, pyroglutamyl peptidase I-like"/>
    <property type="match status" value="1"/>
</dbReference>
<dbReference type="eggNOG" id="COG2039">
    <property type="taxonomic scope" value="Bacteria"/>
</dbReference>